<name>E1ICN0_9CHLR</name>
<evidence type="ECO:0000313" key="1">
    <source>
        <dbReference type="EMBL" id="EFO81050.1"/>
    </source>
</evidence>
<gene>
    <name evidence="1" type="ORF">OSCT_1081</name>
</gene>
<dbReference type="OrthoDB" id="147356at2"/>
<dbReference type="HOGENOM" id="CLU_948962_0_0_0"/>
<proteinExistence type="predicted"/>
<dbReference type="Proteomes" id="UP000054010">
    <property type="component" value="Unassembled WGS sequence"/>
</dbReference>
<comment type="caution">
    <text evidence="1">The sequence shown here is derived from an EMBL/GenBank/DDBJ whole genome shotgun (WGS) entry which is preliminary data.</text>
</comment>
<dbReference type="STRING" id="765420.OSCT_1081"/>
<sequence>MQLLFRSGGQRMLIDMEQAGNQTVQVGEYTYRPGQMARKVRRLATQMWGNSLTPGILEQRLVFEALDNVAAMSPWSDSGSFSPSSGSVVTLGRWDEDGSVGIALHELAHEMHMRHGGYDHSDGVLREALSLLAENEAGLHRTFEREPYYTASNLINQLNGMSGFGRQSFGKRWEEIANITSDVGLSDLVNYYLDRSEHLGLGRWLKRYTEDIELRDGILNHLAVVSLRYSLSYRRHLIEQLVRCPREISPDQLSYVLESISTLDRRYPNDDLDQIIDFCFAPHTRQRRRLLAFGS</sequence>
<protein>
    <submittedName>
        <fullName evidence="1">Uncharacterized protein</fullName>
    </submittedName>
</protein>
<evidence type="ECO:0000313" key="2">
    <source>
        <dbReference type="Proteomes" id="UP000054010"/>
    </source>
</evidence>
<dbReference type="AlphaFoldDB" id="E1ICN0"/>
<keyword evidence="2" id="KW-1185">Reference proteome</keyword>
<organism evidence="1 2">
    <name type="scientific">Oscillochloris trichoides DG-6</name>
    <dbReference type="NCBI Taxonomy" id="765420"/>
    <lineage>
        <taxon>Bacteria</taxon>
        <taxon>Bacillati</taxon>
        <taxon>Chloroflexota</taxon>
        <taxon>Chloroflexia</taxon>
        <taxon>Chloroflexales</taxon>
        <taxon>Chloroflexineae</taxon>
        <taxon>Oscillochloridaceae</taxon>
        <taxon>Oscillochloris</taxon>
    </lineage>
</organism>
<reference evidence="1 2" key="1">
    <citation type="journal article" date="2011" name="J. Bacteriol.">
        <title>Draft genome sequence of the anoxygenic filamentous phototrophic bacterium Oscillochloris trichoides subsp. DG-6.</title>
        <authorList>
            <person name="Kuznetsov B.B."/>
            <person name="Ivanovsky R.N."/>
            <person name="Keppen O.I."/>
            <person name="Sukhacheva M.V."/>
            <person name="Bumazhkin B.K."/>
            <person name="Patutina E.O."/>
            <person name="Beletsky A.V."/>
            <person name="Mardanov A.V."/>
            <person name="Baslerov R.V."/>
            <person name="Panteleeva A.N."/>
            <person name="Kolganova T.V."/>
            <person name="Ravin N.V."/>
            <person name="Skryabin K.G."/>
        </authorList>
    </citation>
    <scope>NUCLEOTIDE SEQUENCE [LARGE SCALE GENOMIC DNA]</scope>
    <source>
        <strain evidence="1 2">DG-6</strain>
    </source>
</reference>
<accession>E1ICN0</accession>
<dbReference type="EMBL" id="ADVR01000029">
    <property type="protein sequence ID" value="EFO81050.1"/>
    <property type="molecule type" value="Genomic_DNA"/>
</dbReference>